<dbReference type="OrthoDB" id="201961at2157"/>
<reference evidence="2 3" key="1">
    <citation type="submission" date="2016-10" db="EMBL/GenBank/DDBJ databases">
        <authorList>
            <person name="de Groot N.N."/>
        </authorList>
    </citation>
    <scope>NUCLEOTIDE SEQUENCE [LARGE SCALE GENOMIC DNA]</scope>
    <source>
        <strain evidence="2 3">IBRC-M10418</strain>
    </source>
</reference>
<dbReference type="Proteomes" id="UP000199215">
    <property type="component" value="Unassembled WGS sequence"/>
</dbReference>
<feature type="compositionally biased region" description="Acidic residues" evidence="1">
    <location>
        <begin position="79"/>
        <end position="89"/>
    </location>
</feature>
<gene>
    <name evidence="2" type="ORF">SAMN05192561_11535</name>
</gene>
<accession>A0A1H6JSP8</accession>
<evidence type="ECO:0000313" key="3">
    <source>
        <dbReference type="Proteomes" id="UP000199215"/>
    </source>
</evidence>
<dbReference type="InterPro" id="IPR035069">
    <property type="entry name" value="TTHA1013/TTHA0281-like"/>
</dbReference>
<dbReference type="InterPro" id="IPR055811">
    <property type="entry name" value="DUF7387"/>
</dbReference>
<dbReference type="EMBL" id="FNWU01000015">
    <property type="protein sequence ID" value="SEH62954.1"/>
    <property type="molecule type" value="Genomic_DNA"/>
</dbReference>
<keyword evidence="3" id="KW-1185">Reference proteome</keyword>
<protein>
    <submittedName>
        <fullName evidence="2">Uncharacterized protein</fullName>
    </submittedName>
</protein>
<proteinExistence type="predicted"/>
<feature type="region of interest" description="Disordered" evidence="1">
    <location>
        <begin position="58"/>
        <end position="89"/>
    </location>
</feature>
<organism evidence="2 3">
    <name type="scientific">Halopenitus malekzadehii</name>
    <dbReference type="NCBI Taxonomy" id="1267564"/>
    <lineage>
        <taxon>Archaea</taxon>
        <taxon>Methanobacteriati</taxon>
        <taxon>Methanobacteriota</taxon>
        <taxon>Stenosarchaea group</taxon>
        <taxon>Halobacteria</taxon>
        <taxon>Halobacteriales</taxon>
        <taxon>Haloferacaceae</taxon>
        <taxon>Halopenitus</taxon>
    </lineage>
</organism>
<dbReference type="SUPFAM" id="SSF143100">
    <property type="entry name" value="TTHA1013/TTHA0281-like"/>
    <property type="match status" value="1"/>
</dbReference>
<evidence type="ECO:0000256" key="1">
    <source>
        <dbReference type="SAM" id="MobiDB-lite"/>
    </source>
</evidence>
<dbReference type="Pfam" id="PF24113">
    <property type="entry name" value="DUF7387"/>
    <property type="match status" value="1"/>
</dbReference>
<name>A0A1H6JSP8_9EURY</name>
<sequence>MATSTRDGTPHEDEIRLWREDDWWIAKDVEAGVTTQGESRDAALENLDEAVALHRGEIGHEPTDAELEELGIDPADNTTGDEEPPDVLE</sequence>
<dbReference type="AlphaFoldDB" id="A0A1H6JSP8"/>
<dbReference type="Gene3D" id="3.30.160.250">
    <property type="match status" value="1"/>
</dbReference>
<dbReference type="RefSeq" id="WP_092817745.1">
    <property type="nucleotide sequence ID" value="NZ_FNWU01000015.1"/>
</dbReference>
<evidence type="ECO:0000313" key="2">
    <source>
        <dbReference type="EMBL" id="SEH62954.1"/>
    </source>
</evidence>